<organism evidence="2 3">
    <name type="scientific">Romanomermis culicivorax</name>
    <name type="common">Nematode worm</name>
    <dbReference type="NCBI Taxonomy" id="13658"/>
    <lineage>
        <taxon>Eukaryota</taxon>
        <taxon>Metazoa</taxon>
        <taxon>Ecdysozoa</taxon>
        <taxon>Nematoda</taxon>
        <taxon>Enoplea</taxon>
        <taxon>Dorylaimia</taxon>
        <taxon>Mermithida</taxon>
        <taxon>Mermithoidea</taxon>
        <taxon>Mermithidae</taxon>
        <taxon>Romanomermis</taxon>
    </lineage>
</organism>
<reference evidence="3" key="1">
    <citation type="submission" date="2022-11" db="UniProtKB">
        <authorList>
            <consortium name="WormBaseParasite"/>
        </authorList>
    </citation>
    <scope>IDENTIFICATION</scope>
</reference>
<evidence type="ECO:0000313" key="3">
    <source>
        <dbReference type="WBParaSite" id="nRc.2.0.1.t05405-RA"/>
    </source>
</evidence>
<name>A0A915HVN1_ROMCU</name>
<evidence type="ECO:0000313" key="2">
    <source>
        <dbReference type="Proteomes" id="UP000887565"/>
    </source>
</evidence>
<dbReference type="WBParaSite" id="nRc.2.0.1.t05405-RA">
    <property type="protein sequence ID" value="nRc.2.0.1.t05405-RA"/>
    <property type="gene ID" value="nRc.2.0.1.g05405"/>
</dbReference>
<keyword evidence="2" id="KW-1185">Reference proteome</keyword>
<feature type="chain" id="PRO_5036766676" evidence="1">
    <location>
        <begin position="19"/>
        <end position="158"/>
    </location>
</feature>
<proteinExistence type="predicted"/>
<accession>A0A915HVN1</accession>
<evidence type="ECO:0000256" key="1">
    <source>
        <dbReference type="SAM" id="SignalP"/>
    </source>
</evidence>
<dbReference type="AlphaFoldDB" id="A0A915HVN1"/>
<feature type="signal peptide" evidence="1">
    <location>
        <begin position="1"/>
        <end position="18"/>
    </location>
</feature>
<dbReference type="Proteomes" id="UP000887565">
    <property type="component" value="Unplaced"/>
</dbReference>
<protein>
    <submittedName>
        <fullName evidence="3">Uncharacterized protein</fullName>
    </submittedName>
</protein>
<sequence length="158" mass="17346">MILSTLLSTVLLVFTVKAGDERCDRDEALKRIETSLAIDSMTATKVHVDDIRRGQQAYSRMKDSLAKVSATGLLHDVSHDQAMKRVEQLAEQQLITVEQKDAFAFNRPSIVLGTAAPMLYSSVVMTRIPGAPDRVTLAYTILKLQPSNSKIGKTAPSM</sequence>
<keyword evidence="1" id="KW-0732">Signal</keyword>